<name>A0ABT3SIW0_9MYCO</name>
<evidence type="ECO:0008006" key="3">
    <source>
        <dbReference type="Google" id="ProtNLM"/>
    </source>
</evidence>
<keyword evidence="2" id="KW-1185">Reference proteome</keyword>
<dbReference type="RefSeq" id="WP_265999278.1">
    <property type="nucleotide sequence ID" value="NZ_JAPJDN010000024.1"/>
</dbReference>
<accession>A0ABT3SIW0</accession>
<evidence type="ECO:0000313" key="1">
    <source>
        <dbReference type="EMBL" id="MCX2939470.1"/>
    </source>
</evidence>
<comment type="caution">
    <text evidence="1">The sequence shown here is derived from an EMBL/GenBank/DDBJ whole genome shotgun (WGS) entry which is preliminary data.</text>
</comment>
<dbReference type="Proteomes" id="UP001300745">
    <property type="component" value="Unassembled WGS sequence"/>
</dbReference>
<organism evidence="1 2">
    <name type="scientific">Mycobacterium pinniadriaticum</name>
    <dbReference type="NCBI Taxonomy" id="2994102"/>
    <lineage>
        <taxon>Bacteria</taxon>
        <taxon>Bacillati</taxon>
        <taxon>Actinomycetota</taxon>
        <taxon>Actinomycetes</taxon>
        <taxon>Mycobacteriales</taxon>
        <taxon>Mycobacteriaceae</taxon>
        <taxon>Mycobacterium</taxon>
    </lineage>
</organism>
<protein>
    <recommendedName>
        <fullName evidence="3">Transposase</fullName>
    </recommendedName>
</protein>
<reference evidence="1 2" key="1">
    <citation type="submission" date="2022-11" db="EMBL/GenBank/DDBJ databases">
        <title>Mycobacterium sp. nov.</title>
        <authorList>
            <person name="Papic B."/>
            <person name="Spicic S."/>
            <person name="Duvnjak S."/>
        </authorList>
    </citation>
    <scope>NUCLEOTIDE SEQUENCE [LARGE SCALE GENOMIC DNA]</scope>
    <source>
        <strain evidence="1 2">CVI_P4</strain>
    </source>
</reference>
<proteinExistence type="predicted"/>
<sequence length="84" mass="9367">MTAEEDPELLKSLADDTCEAVVERAVLVDVEAYDWNCQQHITPRYTAAELEPVRARMRDQLAAAQAENARLREQLADRGGNPNG</sequence>
<dbReference type="EMBL" id="JAPJDO010000024">
    <property type="protein sequence ID" value="MCX2939470.1"/>
    <property type="molecule type" value="Genomic_DNA"/>
</dbReference>
<gene>
    <name evidence="1" type="ORF">ORI27_22495</name>
</gene>
<evidence type="ECO:0000313" key="2">
    <source>
        <dbReference type="Proteomes" id="UP001300745"/>
    </source>
</evidence>